<dbReference type="CDD" id="cd03134">
    <property type="entry name" value="GATase1_PfpI_like"/>
    <property type="match status" value="1"/>
</dbReference>
<dbReference type="InterPro" id="IPR006286">
    <property type="entry name" value="C56_PfpI-like"/>
</dbReference>
<evidence type="ECO:0000313" key="5">
    <source>
        <dbReference type="Proteomes" id="UP000064967"/>
    </source>
</evidence>
<reference evidence="4 5" key="1">
    <citation type="submission" date="2015-08" db="EMBL/GenBank/DDBJ databases">
        <authorList>
            <person name="Babu N.S."/>
            <person name="Beckwith C.J."/>
            <person name="Beseler K.G."/>
            <person name="Brison A."/>
            <person name="Carone J.V."/>
            <person name="Caskin T.P."/>
            <person name="Diamond M."/>
            <person name="Durham M.E."/>
            <person name="Foxe J.M."/>
            <person name="Go M."/>
            <person name="Henderson B.A."/>
            <person name="Jones I.B."/>
            <person name="McGettigan J.A."/>
            <person name="Micheletti S.J."/>
            <person name="Nasrallah M.E."/>
            <person name="Ortiz D."/>
            <person name="Piller C.R."/>
            <person name="Privatt S.R."/>
            <person name="Schneider S.L."/>
            <person name="Sharp S."/>
            <person name="Smith T.C."/>
            <person name="Stanton J.D."/>
            <person name="Ullery H.E."/>
            <person name="Wilson R.J."/>
            <person name="Serrano M.G."/>
            <person name="Buck G."/>
            <person name="Lee V."/>
            <person name="Wang Y."/>
            <person name="Carvalho R."/>
            <person name="Voegtly L."/>
            <person name="Shi R."/>
            <person name="Duckworth R."/>
            <person name="Johnson A."/>
            <person name="Loviza R."/>
            <person name="Walstead R."/>
            <person name="Shah Z."/>
            <person name="Kiflezghi M."/>
            <person name="Wade K."/>
            <person name="Ball S.L."/>
            <person name="Bradley K.W."/>
            <person name="Asai D.J."/>
            <person name="Bowman C.A."/>
            <person name="Russell D.A."/>
            <person name="Pope W.H."/>
            <person name="Jacobs-Sera D."/>
            <person name="Hendrix R.W."/>
            <person name="Hatfull G.F."/>
        </authorList>
    </citation>
    <scope>NUCLEOTIDE SEQUENCE [LARGE SCALE GENOMIC DNA]</scope>
    <source>
        <strain evidence="4 5">DSM 27648</strain>
    </source>
</reference>
<dbReference type="SUPFAM" id="SSF52317">
    <property type="entry name" value="Class I glutamine amidotransferase-like"/>
    <property type="match status" value="1"/>
</dbReference>
<dbReference type="Proteomes" id="UP000064967">
    <property type="component" value="Chromosome"/>
</dbReference>
<feature type="domain" description="DJ-1/PfpI" evidence="3">
    <location>
        <begin position="8"/>
        <end position="176"/>
    </location>
</feature>
<dbReference type="EMBL" id="CP012333">
    <property type="protein sequence ID" value="AKU95422.1"/>
    <property type="molecule type" value="Genomic_DNA"/>
</dbReference>
<name>A0A0K1PPI1_9BACT</name>
<dbReference type="RefSeq" id="WP_146646874.1">
    <property type="nucleotide sequence ID" value="NZ_CP012333.1"/>
</dbReference>
<dbReference type="InterPro" id="IPR002818">
    <property type="entry name" value="DJ-1/PfpI"/>
</dbReference>
<dbReference type="PROSITE" id="PS51276">
    <property type="entry name" value="PEPTIDASE_C56_PFPI"/>
    <property type="match status" value="1"/>
</dbReference>
<proteinExistence type="inferred from homology"/>
<evidence type="ECO:0000259" key="3">
    <source>
        <dbReference type="Pfam" id="PF01965"/>
    </source>
</evidence>
<dbReference type="Pfam" id="PF01965">
    <property type="entry name" value="DJ-1_PfpI"/>
    <property type="match status" value="1"/>
</dbReference>
<keyword evidence="5" id="KW-1185">Reference proteome</keyword>
<dbReference type="PANTHER" id="PTHR42733:SF12">
    <property type="entry name" value="PROTEINASE"/>
    <property type="match status" value="1"/>
</dbReference>
<evidence type="ECO:0000313" key="4">
    <source>
        <dbReference type="EMBL" id="AKU95422.1"/>
    </source>
</evidence>
<dbReference type="Gene3D" id="3.40.50.880">
    <property type="match status" value="1"/>
</dbReference>
<dbReference type="STRING" id="1391654.AKJ09_02086"/>
<evidence type="ECO:0000256" key="2">
    <source>
        <dbReference type="SAM" id="MobiDB-lite"/>
    </source>
</evidence>
<feature type="region of interest" description="Disordered" evidence="2">
    <location>
        <begin position="181"/>
        <end position="201"/>
    </location>
</feature>
<dbReference type="OrthoDB" id="9792284at2"/>
<dbReference type="KEGG" id="llu:AKJ09_02086"/>
<dbReference type="PATRIC" id="fig|1391654.3.peg.2102"/>
<dbReference type="InterPro" id="IPR029062">
    <property type="entry name" value="Class_I_gatase-like"/>
</dbReference>
<dbReference type="NCBIfam" id="TIGR01382">
    <property type="entry name" value="PfpI"/>
    <property type="match status" value="1"/>
</dbReference>
<evidence type="ECO:0000256" key="1">
    <source>
        <dbReference type="ARBA" id="ARBA00008542"/>
    </source>
</evidence>
<dbReference type="AlphaFoldDB" id="A0A0K1PPI1"/>
<dbReference type="PANTHER" id="PTHR42733">
    <property type="entry name" value="DJ-1 PROTEIN"/>
    <property type="match status" value="1"/>
</dbReference>
<accession>A0A0K1PPI1</accession>
<sequence>MPGKLEGKRIAIVVTDGFEQDELKKPKGTLESEGARCDVIAPGTKGFVKGWNHTDWGDTIDVDVPIAEADTSDYDALLLPGGTMNPDKLRLMPDVKSFVRSFFAAAKPVAAICHAPWLLIDVGVVEGRKMTSWPSLQTDLVNAGAEWVDEPVVVDQGLVTSRKPGDLPTFSATLVQEFAREPSSPAQRRVRDGRPRPRPQG</sequence>
<protein>
    <submittedName>
        <fullName evidence="4">ThiJ/PfpI family protein</fullName>
    </submittedName>
</protein>
<comment type="similarity">
    <text evidence="1">Belongs to the peptidase C56 family.</text>
</comment>
<organism evidence="4 5">
    <name type="scientific">Labilithrix luteola</name>
    <dbReference type="NCBI Taxonomy" id="1391654"/>
    <lineage>
        <taxon>Bacteria</taxon>
        <taxon>Pseudomonadati</taxon>
        <taxon>Myxococcota</taxon>
        <taxon>Polyangia</taxon>
        <taxon>Polyangiales</taxon>
        <taxon>Labilitrichaceae</taxon>
        <taxon>Labilithrix</taxon>
    </lineage>
</organism>
<gene>
    <name evidence="4" type="ORF">AKJ09_02086</name>
</gene>